<feature type="domain" description="AP2/ERF" evidence="7">
    <location>
        <begin position="54"/>
        <end position="85"/>
    </location>
</feature>
<name>B9RD02_RICCO</name>
<organism evidence="8 9">
    <name type="scientific">Ricinus communis</name>
    <name type="common">Castor bean</name>
    <dbReference type="NCBI Taxonomy" id="3988"/>
    <lineage>
        <taxon>Eukaryota</taxon>
        <taxon>Viridiplantae</taxon>
        <taxon>Streptophyta</taxon>
        <taxon>Embryophyta</taxon>
        <taxon>Tracheophyta</taxon>
        <taxon>Spermatophyta</taxon>
        <taxon>Magnoliopsida</taxon>
        <taxon>eudicotyledons</taxon>
        <taxon>Gunneridae</taxon>
        <taxon>Pentapetalae</taxon>
        <taxon>rosids</taxon>
        <taxon>fabids</taxon>
        <taxon>Malpighiales</taxon>
        <taxon>Euphorbiaceae</taxon>
        <taxon>Acalyphoideae</taxon>
        <taxon>Acalypheae</taxon>
        <taxon>Ricinus</taxon>
    </lineage>
</organism>
<evidence type="ECO:0000256" key="3">
    <source>
        <dbReference type="ARBA" id="ARBA00023125"/>
    </source>
</evidence>
<keyword evidence="5" id="KW-0539">Nucleus</keyword>
<comment type="subcellular location">
    <subcellularLocation>
        <location evidence="1">Nucleus</location>
    </subcellularLocation>
</comment>
<evidence type="ECO:0000259" key="7">
    <source>
        <dbReference type="PROSITE" id="PS51032"/>
    </source>
</evidence>
<dbReference type="EMBL" id="EQ973775">
    <property type="protein sequence ID" value="EEF50260.1"/>
    <property type="molecule type" value="Genomic_DNA"/>
</dbReference>
<gene>
    <name evidence="8" type="ORF">RCOM_1608530</name>
</gene>
<keyword evidence="4" id="KW-0804">Transcription</keyword>
<evidence type="ECO:0000256" key="4">
    <source>
        <dbReference type="ARBA" id="ARBA00023163"/>
    </source>
</evidence>
<dbReference type="PANTHER" id="PTHR31190:SF374">
    <property type="entry name" value="AP2_ERF DOMAIN-CONTAINING PROTEIN"/>
    <property type="match status" value="1"/>
</dbReference>
<dbReference type="InterPro" id="IPR001471">
    <property type="entry name" value="AP2/ERF_dom"/>
</dbReference>
<accession>B9RD02</accession>
<evidence type="ECO:0000313" key="9">
    <source>
        <dbReference type="Proteomes" id="UP000008311"/>
    </source>
</evidence>
<evidence type="ECO:0000256" key="5">
    <source>
        <dbReference type="ARBA" id="ARBA00023242"/>
    </source>
</evidence>
<dbReference type="InterPro" id="IPR044808">
    <property type="entry name" value="ERF_plant"/>
</dbReference>
<dbReference type="GO" id="GO:0005634">
    <property type="term" value="C:nucleus"/>
    <property type="evidence" value="ECO:0007669"/>
    <property type="project" value="UniProtKB-SubCell"/>
</dbReference>
<dbReference type="InterPro" id="IPR016177">
    <property type="entry name" value="DNA-bd_dom_sf"/>
</dbReference>
<sequence>MCSQNLKFELTEDWSDILLQTDKDLIETVDSLDQVDERKVEADATQASMDERRHYKGVRRRPWGKYAAGIRDPKKNGARLWLWNL</sequence>
<keyword evidence="9" id="KW-1185">Reference proteome</keyword>
<keyword evidence="3" id="KW-0238">DNA-binding</keyword>
<dbReference type="SUPFAM" id="SSF54171">
    <property type="entry name" value="DNA-binding domain"/>
    <property type="match status" value="1"/>
</dbReference>
<dbReference type="Gene3D" id="3.30.730.10">
    <property type="entry name" value="AP2/ERF domain"/>
    <property type="match status" value="1"/>
</dbReference>
<evidence type="ECO:0000256" key="6">
    <source>
        <dbReference type="ARBA" id="ARBA00024343"/>
    </source>
</evidence>
<dbReference type="InterPro" id="IPR036955">
    <property type="entry name" value="AP2/ERF_dom_sf"/>
</dbReference>
<dbReference type="PROSITE" id="PS51032">
    <property type="entry name" value="AP2_ERF"/>
    <property type="match status" value="1"/>
</dbReference>
<comment type="similarity">
    <text evidence="6">Belongs to the AP2/ERF transcription factor family. ERF subfamily.</text>
</comment>
<dbReference type="GO" id="GO:0003677">
    <property type="term" value="F:DNA binding"/>
    <property type="evidence" value="ECO:0007669"/>
    <property type="project" value="UniProtKB-KW"/>
</dbReference>
<evidence type="ECO:0000313" key="8">
    <source>
        <dbReference type="EMBL" id="EEF50260.1"/>
    </source>
</evidence>
<evidence type="ECO:0000256" key="2">
    <source>
        <dbReference type="ARBA" id="ARBA00023015"/>
    </source>
</evidence>
<dbReference type="PANTHER" id="PTHR31190">
    <property type="entry name" value="DNA-BINDING DOMAIN"/>
    <property type="match status" value="1"/>
</dbReference>
<dbReference type="InParanoid" id="B9RD02"/>
<protein>
    <recommendedName>
        <fullName evidence="7">AP2/ERF domain-containing protein</fullName>
    </recommendedName>
</protein>
<dbReference type="GO" id="GO:0003700">
    <property type="term" value="F:DNA-binding transcription factor activity"/>
    <property type="evidence" value="ECO:0007669"/>
    <property type="project" value="InterPro"/>
</dbReference>
<reference evidence="9" key="1">
    <citation type="journal article" date="2010" name="Nat. Biotechnol.">
        <title>Draft genome sequence of the oilseed species Ricinus communis.</title>
        <authorList>
            <person name="Chan A.P."/>
            <person name="Crabtree J."/>
            <person name="Zhao Q."/>
            <person name="Lorenzi H."/>
            <person name="Orvis J."/>
            <person name="Puiu D."/>
            <person name="Melake-Berhan A."/>
            <person name="Jones K.M."/>
            <person name="Redman J."/>
            <person name="Chen G."/>
            <person name="Cahoon E.B."/>
            <person name="Gedil M."/>
            <person name="Stanke M."/>
            <person name="Haas B.J."/>
            <person name="Wortman J.R."/>
            <person name="Fraser-Liggett C.M."/>
            <person name="Ravel J."/>
            <person name="Rabinowicz P.D."/>
        </authorList>
    </citation>
    <scope>NUCLEOTIDE SEQUENCE [LARGE SCALE GENOMIC DNA]</scope>
    <source>
        <strain evidence="9">cv. Hale</strain>
    </source>
</reference>
<dbReference type="AlphaFoldDB" id="B9RD02"/>
<proteinExistence type="inferred from homology"/>
<dbReference type="GO" id="GO:0009873">
    <property type="term" value="P:ethylene-activated signaling pathway"/>
    <property type="evidence" value="ECO:0007669"/>
    <property type="project" value="InterPro"/>
</dbReference>
<evidence type="ECO:0000256" key="1">
    <source>
        <dbReference type="ARBA" id="ARBA00004123"/>
    </source>
</evidence>
<dbReference type="STRING" id="3988.B9RD02"/>
<dbReference type="Proteomes" id="UP000008311">
    <property type="component" value="Unassembled WGS sequence"/>
</dbReference>
<keyword evidence="2" id="KW-0805">Transcription regulation</keyword>